<evidence type="ECO:0000256" key="11">
    <source>
        <dbReference type="ARBA" id="ARBA00022581"/>
    </source>
</evidence>
<evidence type="ECO:0000256" key="25">
    <source>
        <dbReference type="PIRSR" id="PIRSR001072-2"/>
    </source>
</evidence>
<protein>
    <recommendedName>
        <fullName evidence="8">Hemagglutinin-neuraminidase</fullName>
        <ecNumber evidence="7">3.2.1.18</ecNumber>
    </recommendedName>
</protein>
<dbReference type="InterPro" id="IPR000665">
    <property type="entry name" value="Hemagglutn/HN"/>
</dbReference>
<sequence length="574" mass="63537">MSTADILSHIENYGQKNTWRSAFRITSLILLLLITGMTIAGLVIVSNQSCATSEELADPITEKLITSIRDLLTVSNNQINDIFKIVALDIPLQVSSIQKDISSQFNKLVEGITSLIGYNNSAGVISTIDPSYSGGIGVPLFTTSGNSTLQIHPVSLIEHPSFIPNPTTNRGCTRIPTFHLSRTHWCYSHNVIAKGCADFGKSGMYISLGVIKTAELGTPVFLTTASQYVDDGVNRKSCSIAATRFGCDILCSIVTEKENDDYASDPPTEMTHGRLFFNGTFSDTHLDVKNLFRDFSANYPSVGSGEVIGDIVMFPFYGGVRQKTPLFNQLSQFGLFVHNNRYTCEQNWTMTTVKQSYLPPRISGRFWAQGIVKCKLVLQNLANCSISVFNSSKVMMGAEARLMLVGTTLYMYQRSSSWWPLGLTYILGPMHSYLVNEGLISQVTLIAHSKFPRPSNKAGYCARPSICPAVCATGVYTDLWPITESSNASNIVWVGQYLDAVTERKYPRIGVATQYDWIHQSNLFSSNTVSSYSTTTCFKNTRLNRSFCVIIAEFTDGLFGEYRIVPQLIELRVK</sequence>
<keyword evidence="14" id="KW-1161">Viral attachment to host cell</keyword>
<feature type="disulfide bond" evidence="25">
    <location>
        <begin position="461"/>
        <end position="471"/>
    </location>
</feature>
<keyword evidence="11" id="KW-0945">Host-virus interaction</keyword>
<evidence type="ECO:0000256" key="27">
    <source>
        <dbReference type="SAM" id="Phobius"/>
    </source>
</evidence>
<evidence type="ECO:0000256" key="24">
    <source>
        <dbReference type="PIRSR" id="PIRSR001072-1"/>
    </source>
</evidence>
<feature type="disulfide bond" evidence="25">
    <location>
        <begin position="186"/>
        <end position="247"/>
    </location>
</feature>
<dbReference type="Gene3D" id="2.120.10.10">
    <property type="match status" value="1"/>
</dbReference>
<evidence type="ECO:0000256" key="9">
    <source>
        <dbReference type="ARBA" id="ARBA00022511"/>
    </source>
</evidence>
<reference evidence="28" key="1">
    <citation type="submission" date="2018-09" db="EMBL/GenBank/DDBJ databases">
        <title>Molecular-genetic characterization of Avian avulovirus 20 strains isolated from wild birds.</title>
        <authorList>
            <person name="Karamendin K."/>
            <person name="Asanova S."/>
            <person name="Kydyrmanov A."/>
            <person name="Sayatov M."/>
            <person name="Kasymbekov Y."/>
            <person name="Khan E."/>
            <person name="Seidalina A."/>
            <person name="Klara D."/>
        </authorList>
    </citation>
    <scope>NUCLEOTIDE SEQUENCE</scope>
    <source>
        <strain evidence="28">AAvV-20/great black headed gull/Atyrau/5541/2013</strain>
    </source>
</reference>
<dbReference type="GO" id="GO:0019062">
    <property type="term" value="P:virion attachment to host cell"/>
    <property type="evidence" value="ECO:0007669"/>
    <property type="project" value="UniProtKB-KW"/>
</dbReference>
<keyword evidence="25" id="KW-1015">Disulfide bond</keyword>
<feature type="disulfide bond" evidence="25">
    <location>
        <begin position="238"/>
        <end position="251"/>
    </location>
</feature>
<comment type="catalytic activity">
    <reaction evidence="1">
        <text>Hydrolysis of alpha-(2-&gt;3)-, alpha-(2-&gt;6)-, alpha-(2-&gt;8)- glycosidic linkages of terminal sialic acid residues in oligosaccharides, glycoproteins, glycolipids, colominic acid and synthetic substrates.</text>
        <dbReference type="EC" id="3.2.1.18"/>
    </reaction>
</comment>
<dbReference type="GO" id="GO:0055036">
    <property type="term" value="C:virion membrane"/>
    <property type="evidence" value="ECO:0007669"/>
    <property type="project" value="UniProtKB-SubCell"/>
</dbReference>
<evidence type="ECO:0000256" key="16">
    <source>
        <dbReference type="ARBA" id="ARBA00022870"/>
    </source>
</evidence>
<evidence type="ECO:0000256" key="2">
    <source>
        <dbReference type="ARBA" id="ARBA00003028"/>
    </source>
</evidence>
<dbReference type="Pfam" id="PF00423">
    <property type="entry name" value="HN"/>
    <property type="match status" value="1"/>
</dbReference>
<evidence type="ECO:0000256" key="6">
    <source>
        <dbReference type="ARBA" id="ARBA00007701"/>
    </source>
</evidence>
<keyword evidence="13" id="KW-0378">Hydrolase</keyword>
<keyword evidence="18" id="KW-0735">Signal-anchor</keyword>
<feature type="disulfide bond" evidence="25">
    <location>
        <begin position="537"/>
        <end position="548"/>
    </location>
</feature>
<dbReference type="GlyCosmos" id="A0A4Y5T9P4">
    <property type="glycosylation" value="1 site, No reported glycans"/>
</dbReference>
<dbReference type="GO" id="GO:0019031">
    <property type="term" value="C:viral envelope"/>
    <property type="evidence" value="ECO:0007669"/>
    <property type="project" value="UniProtKB-KW"/>
</dbReference>
<evidence type="ECO:0000256" key="8">
    <source>
        <dbReference type="ARBA" id="ARBA00020643"/>
    </source>
</evidence>
<dbReference type="GO" id="GO:0046718">
    <property type="term" value="P:symbiont entry into host cell"/>
    <property type="evidence" value="ECO:0007669"/>
    <property type="project" value="UniProtKB-KW"/>
</dbReference>
<keyword evidence="12 27" id="KW-0812">Transmembrane</keyword>
<evidence type="ECO:0000256" key="13">
    <source>
        <dbReference type="ARBA" id="ARBA00022801"/>
    </source>
</evidence>
<comment type="subunit">
    <text evidence="23">Homotetramer; composed of disulfide-linked homodimers. Interacts with F protein trimer. Interacts with host CG-1B; this interaction inhibits viral adsorption and replication rather than internalization.</text>
</comment>
<keyword evidence="17 26" id="KW-0261">Viral envelope protein</keyword>
<gene>
    <name evidence="28" type="primary">HN</name>
</gene>
<dbReference type="GO" id="GO:0004308">
    <property type="term" value="F:exo-alpha-sialidase activity"/>
    <property type="evidence" value="ECO:0007669"/>
    <property type="project" value="UniProtKB-EC"/>
</dbReference>
<evidence type="ECO:0000256" key="21">
    <source>
        <dbReference type="ARBA" id="ARBA00023180"/>
    </source>
</evidence>
<keyword evidence="20 27" id="KW-0472">Membrane</keyword>
<evidence type="ECO:0000256" key="14">
    <source>
        <dbReference type="ARBA" id="ARBA00022804"/>
    </source>
</evidence>
<keyword evidence="15" id="KW-0946">Virion</keyword>
<evidence type="ECO:0000256" key="4">
    <source>
        <dbReference type="ARBA" id="ARBA00004208"/>
    </source>
</evidence>
<keyword evidence="22" id="KW-1160">Virus entry into host cell</keyword>
<evidence type="ECO:0000256" key="15">
    <source>
        <dbReference type="ARBA" id="ARBA00022844"/>
    </source>
</evidence>
<proteinExistence type="inferred from homology"/>
<comment type="function">
    <text evidence="3">Mediates the viral entry into the host cell together with fusion/F protein. Attaches the virus to sialic acid-containing cell receptors and thereby initiates infection. Binding of HN protein to the receptor induces a conformational change that allows the F protein to trigger virion/cell membranes fusion.</text>
</comment>
<dbReference type="InterPro" id="IPR016285">
    <property type="entry name" value="Hemagglutn-neuramid"/>
</dbReference>
<dbReference type="EMBL" id="MH844488">
    <property type="protein sequence ID" value="QDB64854.1"/>
    <property type="molecule type" value="Viral_cRNA"/>
</dbReference>
<dbReference type="GO" id="GO:0046789">
    <property type="term" value="F:host cell surface receptor binding"/>
    <property type="evidence" value="ECO:0007669"/>
    <property type="project" value="InterPro"/>
</dbReference>
<evidence type="ECO:0000256" key="5">
    <source>
        <dbReference type="ARBA" id="ARBA00004336"/>
    </source>
</evidence>
<feature type="transmembrane region" description="Helical" evidence="27">
    <location>
        <begin position="21"/>
        <end position="45"/>
    </location>
</feature>
<evidence type="ECO:0000256" key="1">
    <source>
        <dbReference type="ARBA" id="ARBA00000427"/>
    </source>
</evidence>
<feature type="disulfide bond" evidence="25">
    <location>
        <begin position="374"/>
        <end position="384"/>
    </location>
</feature>
<evidence type="ECO:0000256" key="26">
    <source>
        <dbReference type="RuleBase" id="RU004216"/>
    </source>
</evidence>
<comment type="subcellular location">
    <subcellularLocation>
        <location evidence="5">Host cell membrane</location>
        <topology evidence="5">Single-pass type II membrane protein</topology>
    </subcellularLocation>
    <subcellularLocation>
        <location evidence="4">Virion membrane</location>
        <topology evidence="4">Single-pass type II membrane protein</topology>
    </subcellularLocation>
</comment>
<dbReference type="EC" id="3.2.1.18" evidence="7"/>
<keyword evidence="10 26" id="KW-0348">Hemagglutinin</keyword>
<dbReference type="PIRSF" id="PIRSF001072">
    <property type="entry name" value="Hemagglut-neuramid_paramyxoV"/>
    <property type="match status" value="1"/>
</dbReference>
<evidence type="ECO:0000256" key="7">
    <source>
        <dbReference type="ARBA" id="ARBA00012733"/>
    </source>
</evidence>
<dbReference type="CDD" id="cd15469">
    <property type="entry name" value="HN"/>
    <property type="match status" value="1"/>
</dbReference>
<accession>A0A4Y5T9P4</accession>
<evidence type="ECO:0000256" key="20">
    <source>
        <dbReference type="ARBA" id="ARBA00023136"/>
    </source>
</evidence>
<evidence type="ECO:0000256" key="12">
    <source>
        <dbReference type="ARBA" id="ARBA00022692"/>
    </source>
</evidence>
<feature type="glycosylation site" description="N-linked (GlcNAc...) asparagine; by host" evidence="24">
    <location>
        <position position="278"/>
    </location>
</feature>
<feature type="disulfide bond" evidence="25">
    <location>
        <begin position="172"/>
        <end position="196"/>
    </location>
</feature>
<evidence type="ECO:0000256" key="3">
    <source>
        <dbReference type="ARBA" id="ARBA00003736"/>
    </source>
</evidence>
<dbReference type="SUPFAM" id="SSF50939">
    <property type="entry name" value="Sialidases"/>
    <property type="match status" value="1"/>
</dbReference>
<evidence type="ECO:0000256" key="19">
    <source>
        <dbReference type="ARBA" id="ARBA00022989"/>
    </source>
</evidence>
<keyword evidence="21" id="KW-0325">Glycoprotein</keyword>
<comment type="similarity">
    <text evidence="6 26">Belongs to the paramyxoviruses hemagglutinin-neuraminidase family.</text>
</comment>
<evidence type="ECO:0000256" key="23">
    <source>
        <dbReference type="ARBA" id="ARBA00066270"/>
    </source>
</evidence>
<keyword evidence="16" id="KW-1043">Host membrane</keyword>
<evidence type="ECO:0000256" key="10">
    <source>
        <dbReference type="ARBA" id="ARBA00022546"/>
    </source>
</evidence>
<evidence type="ECO:0000256" key="22">
    <source>
        <dbReference type="ARBA" id="ARBA00023296"/>
    </source>
</evidence>
<dbReference type="InterPro" id="IPR036278">
    <property type="entry name" value="Sialidase_sf"/>
</dbReference>
<dbReference type="GO" id="GO:0020002">
    <property type="term" value="C:host cell plasma membrane"/>
    <property type="evidence" value="ECO:0007669"/>
    <property type="project" value="UniProtKB-SubCell"/>
</dbReference>
<comment type="function">
    <text evidence="2">Neuraminidase activity ensures the efficient spread of the virus by dissociating the mature virions from the neuraminic acid containing glycoproteins.</text>
</comment>
<organism evidence="28">
    <name type="scientific">avian paramyxovirus 20</name>
    <dbReference type="NCBI Taxonomy" id="2560314"/>
    <lineage>
        <taxon>Viruses</taxon>
        <taxon>Riboviria</taxon>
        <taxon>Orthornavirae</taxon>
        <taxon>Negarnaviricota</taxon>
        <taxon>Haploviricotina</taxon>
        <taxon>Monjiviricetes</taxon>
        <taxon>Mononegavirales</taxon>
        <taxon>Paramyxoviridae</taxon>
        <taxon>Avulavirinae</taxon>
        <taxon>Metaavulavirus</taxon>
        <taxon>Metaavulavirus kazakhstanense</taxon>
    </lineage>
</organism>
<keyword evidence="19 27" id="KW-1133">Transmembrane helix</keyword>
<evidence type="ECO:0000256" key="18">
    <source>
        <dbReference type="ARBA" id="ARBA00022968"/>
    </source>
</evidence>
<keyword evidence="9" id="KW-1032">Host cell membrane</keyword>
<evidence type="ECO:0000313" key="28">
    <source>
        <dbReference type="EMBL" id="QDB64854.1"/>
    </source>
</evidence>
<evidence type="ECO:0000256" key="17">
    <source>
        <dbReference type="ARBA" id="ARBA00022879"/>
    </source>
</evidence>
<name>A0A4Y5T9P4_9MONO</name>